<comment type="caution">
    <text evidence="1">The sequence shown here is derived from an EMBL/GenBank/DDBJ whole genome shotgun (WGS) entry which is preliminary data.</text>
</comment>
<organism evidence="1 2">
    <name type="scientific">Parahalioglobus pacificus</name>
    <dbReference type="NCBI Taxonomy" id="930806"/>
    <lineage>
        <taxon>Bacteria</taxon>
        <taxon>Pseudomonadati</taxon>
        <taxon>Pseudomonadota</taxon>
        <taxon>Gammaproteobacteria</taxon>
        <taxon>Cellvibrionales</taxon>
        <taxon>Halieaceae</taxon>
        <taxon>Parahalioglobus</taxon>
    </lineage>
</organism>
<keyword evidence="1" id="KW-0808">Transferase</keyword>
<proteinExistence type="predicted"/>
<dbReference type="Gene3D" id="3.90.550.10">
    <property type="entry name" value="Spore Coat Polysaccharide Biosynthesis Protein SpsA, Chain A"/>
    <property type="match status" value="1"/>
</dbReference>
<keyword evidence="2" id="KW-1185">Reference proteome</keyword>
<sequence length="408" mass="46244">MGDFYQNGIITTLHDLDQRPIEAIESELQGFSKQRPMGLILPSLYSELEGEALPAILGQIAQVPYLSEIVIGLDRADASQYGAALAFFDRLPQRHRVLWNDGPRLKALDAELQSHDLAPREMGKGRNVWYCMGYTLASGRTESVALHDCDITTYDRRLLARLIYPVANPRFNYEFCKGFYARVADGKINGRVSRLLVTPLLRALKKTLGDMEYLEYMDSFRYPLAGEFSFRRDVLTDIRIPSDWGLEIGVLSEMYRNYANNRLCQVDIAEVYDHKHQDLSAGDDSGGLSKMSIDIAKALFRKLATRGVTFNSETFRSLKATYYRIALDFVETYHNDAVMNGLSLDIHTEEKAVELFAENIMKAGEAFLDRPMERPFIPSWSRVTSAMPDVLDRLLDAVEQDHAELVGT</sequence>
<reference evidence="1" key="1">
    <citation type="journal article" date="2014" name="Int. J. Syst. Evol. Microbiol.">
        <title>Complete genome sequence of Corynebacterium casei LMG S-19264T (=DSM 44701T), isolated from a smear-ripened cheese.</title>
        <authorList>
            <consortium name="US DOE Joint Genome Institute (JGI-PGF)"/>
            <person name="Walter F."/>
            <person name="Albersmeier A."/>
            <person name="Kalinowski J."/>
            <person name="Ruckert C."/>
        </authorList>
    </citation>
    <scope>NUCLEOTIDE SEQUENCE</scope>
    <source>
        <strain evidence="1">KCTC 23430</strain>
    </source>
</reference>
<dbReference type="RefSeq" id="WP_189478434.1">
    <property type="nucleotide sequence ID" value="NZ_BMYM01000003.1"/>
</dbReference>
<dbReference type="EMBL" id="BMYM01000003">
    <property type="protein sequence ID" value="GHD37996.1"/>
    <property type="molecule type" value="Genomic_DNA"/>
</dbReference>
<dbReference type="Proteomes" id="UP000644693">
    <property type="component" value="Unassembled WGS sequence"/>
</dbReference>
<dbReference type="AlphaFoldDB" id="A0A918XLM8"/>
<name>A0A918XLM8_9GAMM</name>
<dbReference type="SUPFAM" id="SSF53448">
    <property type="entry name" value="Nucleotide-diphospho-sugar transferases"/>
    <property type="match status" value="1"/>
</dbReference>
<accession>A0A918XLM8</accession>
<protein>
    <submittedName>
        <fullName evidence="1">Glycosyl transferase</fullName>
    </submittedName>
</protein>
<dbReference type="InterPro" id="IPR029044">
    <property type="entry name" value="Nucleotide-diphossugar_trans"/>
</dbReference>
<reference evidence="1" key="2">
    <citation type="submission" date="2020-09" db="EMBL/GenBank/DDBJ databases">
        <authorList>
            <person name="Sun Q."/>
            <person name="Kim S."/>
        </authorList>
    </citation>
    <scope>NUCLEOTIDE SEQUENCE</scope>
    <source>
        <strain evidence="1">KCTC 23430</strain>
    </source>
</reference>
<evidence type="ECO:0000313" key="1">
    <source>
        <dbReference type="EMBL" id="GHD37996.1"/>
    </source>
</evidence>
<dbReference type="GO" id="GO:0016740">
    <property type="term" value="F:transferase activity"/>
    <property type="evidence" value="ECO:0007669"/>
    <property type="project" value="UniProtKB-KW"/>
</dbReference>
<gene>
    <name evidence="1" type="ORF">GCM10007053_27870</name>
</gene>
<evidence type="ECO:0000313" key="2">
    <source>
        <dbReference type="Proteomes" id="UP000644693"/>
    </source>
</evidence>